<dbReference type="NCBIfam" id="TIGR03723">
    <property type="entry name" value="T6A_TsaD_YgjD"/>
    <property type="match status" value="1"/>
</dbReference>
<evidence type="ECO:0000256" key="5">
    <source>
        <dbReference type="ARBA" id="ARBA00023004"/>
    </source>
</evidence>
<dbReference type="Proteomes" id="UP000230081">
    <property type="component" value="Unassembled WGS sequence"/>
</dbReference>
<keyword evidence="1 8" id="KW-0963">Cytoplasm</keyword>
<evidence type="ECO:0000256" key="4">
    <source>
        <dbReference type="ARBA" id="ARBA00022723"/>
    </source>
</evidence>
<feature type="binding site" evidence="8">
    <location>
        <position position="141"/>
    </location>
    <ligand>
        <name>Fe cation</name>
        <dbReference type="ChEBI" id="CHEBI:24875"/>
    </ligand>
</feature>
<organism evidence="10 11">
    <name type="scientific">Candidatus Nealsonbacteria bacterium CG_4_10_14_0_2_um_filter_39_15</name>
    <dbReference type="NCBI Taxonomy" id="1974681"/>
    <lineage>
        <taxon>Bacteria</taxon>
        <taxon>Candidatus Nealsoniibacteriota</taxon>
    </lineage>
</organism>
<proteinExistence type="inferred from homology"/>
<evidence type="ECO:0000313" key="10">
    <source>
        <dbReference type="EMBL" id="PIZ87960.1"/>
    </source>
</evidence>
<evidence type="ECO:0000256" key="6">
    <source>
        <dbReference type="ARBA" id="ARBA00023315"/>
    </source>
</evidence>
<comment type="cofactor">
    <cofactor evidence="8">
        <name>Fe(2+)</name>
        <dbReference type="ChEBI" id="CHEBI:29033"/>
    </cofactor>
    <text evidence="8">Binds 1 Fe(2+) ion per subunit.</text>
</comment>
<evidence type="ECO:0000256" key="7">
    <source>
        <dbReference type="ARBA" id="ARBA00048117"/>
    </source>
</evidence>
<feature type="binding site" evidence="8">
    <location>
        <position position="353"/>
    </location>
    <ligand>
        <name>Fe cation</name>
        <dbReference type="ChEBI" id="CHEBI:24875"/>
    </ligand>
</feature>
<dbReference type="AlphaFoldDB" id="A0A2M7UVJ5"/>
<dbReference type="SUPFAM" id="SSF53067">
    <property type="entry name" value="Actin-like ATPase domain"/>
    <property type="match status" value="2"/>
</dbReference>
<feature type="binding site" evidence="8">
    <location>
        <begin position="172"/>
        <end position="176"/>
    </location>
    <ligand>
        <name>substrate</name>
    </ligand>
</feature>
<evidence type="ECO:0000313" key="11">
    <source>
        <dbReference type="Proteomes" id="UP000230081"/>
    </source>
</evidence>
<dbReference type="InterPro" id="IPR017861">
    <property type="entry name" value="KAE1/TsaD"/>
</dbReference>
<dbReference type="CDD" id="cd24133">
    <property type="entry name" value="ASKHA_NBD_TsaD_bac"/>
    <property type="match status" value="1"/>
</dbReference>
<dbReference type="InterPro" id="IPR043129">
    <property type="entry name" value="ATPase_NBD"/>
</dbReference>
<dbReference type="InterPro" id="IPR000905">
    <property type="entry name" value="Gcp-like_dom"/>
</dbReference>
<feature type="binding site" evidence="8">
    <location>
        <position position="205"/>
    </location>
    <ligand>
        <name>substrate</name>
    </ligand>
</feature>
<comment type="caution">
    <text evidence="8">Lacks conserved residue(s) required for the propagation of feature annotation.</text>
</comment>
<dbReference type="GO" id="GO:0061711">
    <property type="term" value="F:tRNA N(6)-L-threonylcarbamoyladenine synthase activity"/>
    <property type="evidence" value="ECO:0007669"/>
    <property type="project" value="UniProtKB-EC"/>
</dbReference>
<comment type="caution">
    <text evidence="10">The sequence shown here is derived from an EMBL/GenBank/DDBJ whole genome shotgun (WGS) entry which is preliminary data.</text>
</comment>
<dbReference type="HAMAP" id="MF_01445">
    <property type="entry name" value="TsaD"/>
    <property type="match status" value="1"/>
</dbReference>
<comment type="function">
    <text evidence="8">Required for the formation of a threonylcarbamoyl group on adenosine at position 37 (t(6)A37) in tRNAs that read codons beginning with adenine. Is involved in the transfer of the threonylcarbamoyl moiety of threonylcarbamoyl-AMP (TC-AMP) to the N6 group of A37, together with TsaE and TsaB. TsaD likely plays a direct catalytic role in this reaction.</text>
</comment>
<comment type="catalytic activity">
    <reaction evidence="7 8">
        <text>L-threonylcarbamoyladenylate + adenosine(37) in tRNA = N(6)-L-threonylcarbamoyladenosine(37) in tRNA + AMP + H(+)</text>
        <dbReference type="Rhea" id="RHEA:37059"/>
        <dbReference type="Rhea" id="RHEA-COMP:10162"/>
        <dbReference type="Rhea" id="RHEA-COMP:10163"/>
        <dbReference type="ChEBI" id="CHEBI:15378"/>
        <dbReference type="ChEBI" id="CHEBI:73682"/>
        <dbReference type="ChEBI" id="CHEBI:74411"/>
        <dbReference type="ChEBI" id="CHEBI:74418"/>
        <dbReference type="ChEBI" id="CHEBI:456215"/>
        <dbReference type="EC" id="2.3.1.234"/>
    </reaction>
</comment>
<keyword evidence="2 8" id="KW-0808">Transferase</keyword>
<sequence>MVILAIETSCDDTCVAILKSKIQKPKTEFPFMETKVKKRTKSSSPSKSFEILSNVVSSQVEIHKKWGGVYPSLAKREHQRNLPIVLKTVLKEAKLALSDSRRVDLIAVTVGPGLEPCLWVGVNFAIELAKKLKVPLIPANHIEAHILANFVGGNSKFQITNYKKFLPAVCLVVSGGHTQLILMQGIGKYRILGETRDDAAGECFDKTARILGLGYPGGPAIAQQAAQWKSQIPNSKFQICLPRPMIYQKNYDFSFSGLKTAVLYDFKSRPPKIRKSKEYIGAIAAEAQQAVIDVLIKKTLRAAKDFKAKAIILGGGVAANEELRKQFKAKIKKDYNPPTAPYFYIPDSKFCTDNAVMTAITGYYHRKKAQRENLERIEAKANLRLE</sequence>
<dbReference type="PANTHER" id="PTHR11735:SF6">
    <property type="entry name" value="TRNA N6-ADENOSINE THREONYLCARBAMOYLTRANSFERASE, MITOCHONDRIAL"/>
    <property type="match status" value="1"/>
</dbReference>
<comment type="similarity">
    <text evidence="8">Belongs to the KAE1 / TsaD family.</text>
</comment>
<keyword evidence="3 8" id="KW-0819">tRNA processing</keyword>
<comment type="subcellular location">
    <subcellularLocation>
        <location evidence="8">Cytoplasm</location>
    </subcellularLocation>
</comment>
<dbReference type="Pfam" id="PF00814">
    <property type="entry name" value="TsaD"/>
    <property type="match status" value="1"/>
</dbReference>
<evidence type="ECO:0000259" key="9">
    <source>
        <dbReference type="Pfam" id="PF00814"/>
    </source>
</evidence>
<reference evidence="11" key="1">
    <citation type="submission" date="2017-09" db="EMBL/GenBank/DDBJ databases">
        <title>Depth-based differentiation of microbial function through sediment-hosted aquifers and enrichment of novel symbionts in the deep terrestrial subsurface.</title>
        <authorList>
            <person name="Probst A.J."/>
            <person name="Ladd B."/>
            <person name="Jarett J.K."/>
            <person name="Geller-Mcgrath D.E."/>
            <person name="Sieber C.M.K."/>
            <person name="Emerson J.B."/>
            <person name="Anantharaman K."/>
            <person name="Thomas B.C."/>
            <person name="Malmstrom R."/>
            <person name="Stieglmeier M."/>
            <person name="Klingl A."/>
            <person name="Woyke T."/>
            <person name="Ryan C.M."/>
            <person name="Banfield J.F."/>
        </authorList>
    </citation>
    <scope>NUCLEOTIDE SEQUENCE [LARGE SCALE GENOMIC DNA]</scope>
</reference>
<feature type="domain" description="Gcp-like" evidence="9">
    <location>
        <begin position="50"/>
        <end position="359"/>
    </location>
</feature>
<protein>
    <recommendedName>
        <fullName evidence="8">tRNA N6-adenosine threonylcarbamoyltransferase</fullName>
        <ecNumber evidence="8">2.3.1.234</ecNumber>
    </recommendedName>
    <alternativeName>
        <fullName evidence="8">N6-L-threonylcarbamoyladenine synthase</fullName>
        <shortName evidence="8">t(6)A synthase</shortName>
    </alternativeName>
    <alternativeName>
        <fullName evidence="8">t(6)A37 threonylcarbamoyladenosine biosynthesis protein TsaD</fullName>
    </alternativeName>
    <alternativeName>
        <fullName evidence="8">tRNA threonylcarbamoyladenosine biosynthesis protein TsaD</fullName>
    </alternativeName>
</protein>
<dbReference type="NCBIfam" id="TIGR00329">
    <property type="entry name" value="gcp_kae1"/>
    <property type="match status" value="1"/>
</dbReference>
<feature type="binding site" evidence="8">
    <location>
        <position position="218"/>
    </location>
    <ligand>
        <name>substrate</name>
    </ligand>
</feature>
<dbReference type="GO" id="GO:0005506">
    <property type="term" value="F:iron ion binding"/>
    <property type="evidence" value="ECO:0007669"/>
    <property type="project" value="UniProtKB-UniRule"/>
</dbReference>
<dbReference type="EC" id="2.3.1.234" evidence="8"/>
<dbReference type="GO" id="GO:0002949">
    <property type="term" value="P:tRNA threonylcarbamoyladenosine modification"/>
    <property type="evidence" value="ECO:0007669"/>
    <property type="project" value="UniProtKB-UniRule"/>
</dbReference>
<evidence type="ECO:0000256" key="1">
    <source>
        <dbReference type="ARBA" id="ARBA00022490"/>
    </source>
</evidence>
<dbReference type="Gene3D" id="3.30.420.40">
    <property type="match status" value="2"/>
</dbReference>
<evidence type="ECO:0000256" key="2">
    <source>
        <dbReference type="ARBA" id="ARBA00022679"/>
    </source>
</evidence>
<keyword evidence="6 8" id="KW-0012">Acyltransferase</keyword>
<feature type="binding site" evidence="8">
    <location>
        <position position="320"/>
    </location>
    <ligand>
        <name>substrate</name>
    </ligand>
</feature>
<feature type="binding site" evidence="8">
    <location>
        <position position="145"/>
    </location>
    <ligand>
        <name>Fe cation</name>
        <dbReference type="ChEBI" id="CHEBI:24875"/>
    </ligand>
</feature>
<keyword evidence="5 8" id="KW-0408">Iron</keyword>
<dbReference type="PRINTS" id="PR00789">
    <property type="entry name" value="OSIALOPTASE"/>
</dbReference>
<dbReference type="EMBL" id="PFPA01000067">
    <property type="protein sequence ID" value="PIZ87960.1"/>
    <property type="molecule type" value="Genomic_DNA"/>
</dbReference>
<name>A0A2M7UVJ5_9BACT</name>
<dbReference type="PANTHER" id="PTHR11735">
    <property type="entry name" value="TRNA N6-ADENOSINE THREONYLCARBAMOYLTRANSFERASE"/>
    <property type="match status" value="1"/>
</dbReference>
<accession>A0A2M7UVJ5</accession>
<gene>
    <name evidence="8 10" type="primary">tsaD</name>
    <name evidence="10" type="ORF">COX91_02770</name>
</gene>
<evidence type="ECO:0000256" key="3">
    <source>
        <dbReference type="ARBA" id="ARBA00022694"/>
    </source>
</evidence>
<dbReference type="FunFam" id="3.30.420.40:FF:000040">
    <property type="entry name" value="tRNA N6-adenosine threonylcarbamoyltransferase"/>
    <property type="match status" value="1"/>
</dbReference>
<dbReference type="InterPro" id="IPR022450">
    <property type="entry name" value="TsaD"/>
</dbReference>
<dbReference type="GO" id="GO:0005737">
    <property type="term" value="C:cytoplasm"/>
    <property type="evidence" value="ECO:0007669"/>
    <property type="project" value="UniProtKB-SubCell"/>
</dbReference>
<keyword evidence="4 8" id="KW-0479">Metal-binding</keyword>
<evidence type="ECO:0000256" key="8">
    <source>
        <dbReference type="HAMAP-Rule" id="MF_01445"/>
    </source>
</evidence>